<dbReference type="Pfam" id="PF00072">
    <property type="entry name" value="Response_reg"/>
    <property type="match status" value="1"/>
</dbReference>
<evidence type="ECO:0000256" key="3">
    <source>
        <dbReference type="PROSITE-ProRule" id="PRU00169"/>
    </source>
</evidence>
<evidence type="ECO:0000313" key="6">
    <source>
        <dbReference type="Proteomes" id="UP000244527"/>
    </source>
</evidence>
<proteinExistence type="predicted"/>
<dbReference type="InterPro" id="IPR050595">
    <property type="entry name" value="Bact_response_regulator"/>
</dbReference>
<protein>
    <submittedName>
        <fullName evidence="5">Response regulator</fullName>
    </submittedName>
</protein>
<reference evidence="5 6" key="1">
    <citation type="submission" date="2017-04" db="EMBL/GenBank/DDBJ databases">
        <title>Compelte genome sequence of WV33.</title>
        <authorList>
            <person name="Lee P.C."/>
        </authorList>
    </citation>
    <scope>NUCLEOTIDE SEQUENCE [LARGE SCALE GENOMIC DNA]</scope>
    <source>
        <strain evidence="5 6">WV33</strain>
    </source>
</reference>
<evidence type="ECO:0000313" key="5">
    <source>
        <dbReference type="EMBL" id="AWG23066.1"/>
    </source>
</evidence>
<dbReference type="SMART" id="SM00448">
    <property type="entry name" value="REC"/>
    <property type="match status" value="1"/>
</dbReference>
<dbReference type="RefSeq" id="WP_108741972.1">
    <property type="nucleotide sequence ID" value="NZ_CP020918.1"/>
</dbReference>
<evidence type="ECO:0000256" key="2">
    <source>
        <dbReference type="ARBA" id="ARBA00023012"/>
    </source>
</evidence>
<feature type="modified residue" description="4-aspartylphosphate" evidence="3">
    <location>
        <position position="52"/>
    </location>
</feature>
<dbReference type="InterPro" id="IPR001789">
    <property type="entry name" value="Sig_transdc_resp-reg_receiver"/>
</dbReference>
<dbReference type="GO" id="GO:0000160">
    <property type="term" value="P:phosphorelay signal transduction system"/>
    <property type="evidence" value="ECO:0007669"/>
    <property type="project" value="UniProtKB-KW"/>
</dbReference>
<accession>A0A2S1LHV7</accession>
<feature type="domain" description="Response regulatory" evidence="4">
    <location>
        <begin position="3"/>
        <end position="118"/>
    </location>
</feature>
<dbReference type="PANTHER" id="PTHR44591:SF14">
    <property type="entry name" value="PROTEIN PILG"/>
    <property type="match status" value="1"/>
</dbReference>
<keyword evidence="1 3" id="KW-0597">Phosphoprotein</keyword>
<dbReference type="EMBL" id="CP020918">
    <property type="protein sequence ID" value="AWG23066.1"/>
    <property type="molecule type" value="Genomic_DNA"/>
</dbReference>
<dbReference type="SUPFAM" id="SSF52172">
    <property type="entry name" value="CheY-like"/>
    <property type="match status" value="1"/>
</dbReference>
<dbReference type="InterPro" id="IPR011006">
    <property type="entry name" value="CheY-like_superfamily"/>
</dbReference>
<dbReference type="OrthoDB" id="9789181at2"/>
<organism evidence="5 6">
    <name type="scientific">Flavobacterium faecale</name>
    <dbReference type="NCBI Taxonomy" id="1355330"/>
    <lineage>
        <taxon>Bacteria</taxon>
        <taxon>Pseudomonadati</taxon>
        <taxon>Bacteroidota</taxon>
        <taxon>Flavobacteriia</taxon>
        <taxon>Flavobacteriales</taxon>
        <taxon>Flavobacteriaceae</taxon>
        <taxon>Flavobacterium</taxon>
    </lineage>
</organism>
<keyword evidence="2" id="KW-0902">Two-component regulatory system</keyword>
<dbReference type="PANTHER" id="PTHR44591">
    <property type="entry name" value="STRESS RESPONSE REGULATOR PROTEIN 1"/>
    <property type="match status" value="1"/>
</dbReference>
<dbReference type="KEGG" id="ffa:FFWV33_16815"/>
<name>A0A2S1LHV7_9FLAO</name>
<keyword evidence="6" id="KW-1185">Reference proteome</keyword>
<evidence type="ECO:0000256" key="1">
    <source>
        <dbReference type="ARBA" id="ARBA00022553"/>
    </source>
</evidence>
<sequence>MAKILFIEDEAEIRILVSEFLILLGFEVVEAIDGEDGLEKVRKELPELILCDLMMPKLDGYGFLEQHNCSQHSHIPVIVMTAMVNLDYELISSKLNVKGYIGKPFNFEQLKQIIKANIF</sequence>
<dbReference type="PROSITE" id="PS50110">
    <property type="entry name" value="RESPONSE_REGULATORY"/>
    <property type="match status" value="1"/>
</dbReference>
<dbReference type="Gene3D" id="3.40.50.2300">
    <property type="match status" value="1"/>
</dbReference>
<gene>
    <name evidence="5" type="ORF">FFWV33_16815</name>
</gene>
<dbReference type="AlphaFoldDB" id="A0A2S1LHV7"/>
<dbReference type="Proteomes" id="UP000244527">
    <property type="component" value="Chromosome"/>
</dbReference>
<evidence type="ECO:0000259" key="4">
    <source>
        <dbReference type="PROSITE" id="PS50110"/>
    </source>
</evidence>